<accession>A0ABR2L902</accession>
<organism evidence="3 4">
    <name type="scientific">Tritrichomonas musculus</name>
    <dbReference type="NCBI Taxonomy" id="1915356"/>
    <lineage>
        <taxon>Eukaryota</taxon>
        <taxon>Metamonada</taxon>
        <taxon>Parabasalia</taxon>
        <taxon>Tritrichomonadida</taxon>
        <taxon>Tritrichomonadidae</taxon>
        <taxon>Tritrichomonas</taxon>
    </lineage>
</organism>
<keyword evidence="4" id="KW-1185">Reference proteome</keyword>
<sequence>MNNLAELQEYLNSDSQEELIKCPSLIARIIINLTSEQIVQQIVPAINSLLTSNFEDVSDSMLQALPYICQIIQNIMDSKADVFICQNILPMFYGLTFEGDEDTISIIADAITAIIEPLISPNFITLYVPFLMSLAQSGKKSLRAISAFALEYGAEIIDINPEFDKISTIVIELATDSSPSIRSHVPSIVTAFISTISESNHKSQLAAQMFLLAHDKSTEVRKSVIEYLYDFSKKVDTDTKILTVEPVLILLLDDQILQIRLLALARFAPIVSTIGVNTSEKLIQKYCHCLLSEEENVAYSVAFAFPAVALAIGPARFNKELYPSFLSALQSYDLRVRRTLSFSLSTYAQSLTPSDLCIAVSTLLKDLPYVSIGVISNLSAILPYVDDKQSLLFCLLNPSSKYSEWRMRLKVSEQLRKCKPFFNKDTLIKSAFELVEDGVAAVRKDAVRSIAELMDENDIKKLKKMSESENHWTRLCAAEICGMVKLDDDSKIQKILKKLNDDKVFAVKNEAQRILNSSSAI</sequence>
<keyword evidence="1" id="KW-0677">Repeat</keyword>
<protein>
    <recommendedName>
        <fullName evidence="5">HEAT repeat family protein</fullName>
    </recommendedName>
</protein>
<dbReference type="PROSITE" id="PS50077">
    <property type="entry name" value="HEAT_REPEAT"/>
    <property type="match status" value="1"/>
</dbReference>
<comment type="caution">
    <text evidence="3">The sequence shown here is derived from an EMBL/GenBank/DDBJ whole genome shotgun (WGS) entry which is preliminary data.</text>
</comment>
<gene>
    <name evidence="3" type="ORF">M9Y10_002167</name>
</gene>
<evidence type="ECO:0000256" key="1">
    <source>
        <dbReference type="ARBA" id="ARBA00022737"/>
    </source>
</evidence>
<dbReference type="InterPro" id="IPR051023">
    <property type="entry name" value="PP2A_Regulatory_Subunit_A"/>
</dbReference>
<dbReference type="InterPro" id="IPR011989">
    <property type="entry name" value="ARM-like"/>
</dbReference>
<evidence type="ECO:0008006" key="5">
    <source>
        <dbReference type="Google" id="ProtNLM"/>
    </source>
</evidence>
<evidence type="ECO:0000313" key="4">
    <source>
        <dbReference type="Proteomes" id="UP001470230"/>
    </source>
</evidence>
<name>A0ABR2L902_9EUKA</name>
<dbReference type="PANTHER" id="PTHR10648:SF1">
    <property type="entry name" value="SERINE_THREONINE-PROTEIN PHOSPHATASE 4 REGULATORY SUBUNIT 1"/>
    <property type="match status" value="1"/>
</dbReference>
<dbReference type="SUPFAM" id="SSF48371">
    <property type="entry name" value="ARM repeat"/>
    <property type="match status" value="1"/>
</dbReference>
<dbReference type="InterPro" id="IPR021133">
    <property type="entry name" value="HEAT_type_2"/>
</dbReference>
<feature type="repeat" description="HEAT" evidence="2">
    <location>
        <begin position="244"/>
        <end position="282"/>
    </location>
</feature>
<dbReference type="Gene3D" id="1.25.10.10">
    <property type="entry name" value="Leucine-rich Repeat Variant"/>
    <property type="match status" value="1"/>
</dbReference>
<evidence type="ECO:0000313" key="3">
    <source>
        <dbReference type="EMBL" id="KAK8899844.1"/>
    </source>
</evidence>
<dbReference type="Proteomes" id="UP001470230">
    <property type="component" value="Unassembled WGS sequence"/>
</dbReference>
<reference evidence="3 4" key="1">
    <citation type="submission" date="2024-04" db="EMBL/GenBank/DDBJ databases">
        <title>Tritrichomonas musculus Genome.</title>
        <authorList>
            <person name="Alves-Ferreira E."/>
            <person name="Grigg M."/>
            <person name="Lorenzi H."/>
            <person name="Galac M."/>
        </authorList>
    </citation>
    <scope>NUCLEOTIDE SEQUENCE [LARGE SCALE GENOMIC DNA]</scope>
    <source>
        <strain evidence="3 4">EAF2021</strain>
    </source>
</reference>
<evidence type="ECO:0000256" key="2">
    <source>
        <dbReference type="PROSITE-ProRule" id="PRU00103"/>
    </source>
</evidence>
<proteinExistence type="predicted"/>
<dbReference type="PANTHER" id="PTHR10648">
    <property type="entry name" value="SERINE/THREONINE-PROTEIN PHOSPHATASE PP2A 65 KDA REGULATORY SUBUNIT"/>
    <property type="match status" value="1"/>
</dbReference>
<dbReference type="InterPro" id="IPR016024">
    <property type="entry name" value="ARM-type_fold"/>
</dbReference>
<dbReference type="EMBL" id="JAPFFF010000001">
    <property type="protein sequence ID" value="KAK8899844.1"/>
    <property type="molecule type" value="Genomic_DNA"/>
</dbReference>